<dbReference type="Proteomes" id="UP000199520">
    <property type="component" value="Unassembled WGS sequence"/>
</dbReference>
<dbReference type="PANTHER" id="PTHR37807:SF3">
    <property type="entry name" value="OS07G0160300 PROTEIN"/>
    <property type="match status" value="1"/>
</dbReference>
<dbReference type="Pfam" id="PF13671">
    <property type="entry name" value="AAA_33"/>
    <property type="match status" value="1"/>
</dbReference>
<keyword evidence="1" id="KW-0808">Transferase</keyword>
<gene>
    <name evidence="1" type="ORF">SAMN04490355_100214</name>
</gene>
<organism evidence="1 2">
    <name type="scientific">Pelosinus propionicus DSM 13327</name>
    <dbReference type="NCBI Taxonomy" id="1123291"/>
    <lineage>
        <taxon>Bacteria</taxon>
        <taxon>Bacillati</taxon>
        <taxon>Bacillota</taxon>
        <taxon>Negativicutes</taxon>
        <taxon>Selenomonadales</taxon>
        <taxon>Sporomusaceae</taxon>
        <taxon>Pelosinus</taxon>
    </lineage>
</organism>
<dbReference type="RefSeq" id="WP_090932094.1">
    <property type="nucleotide sequence ID" value="NZ_FOTS01000002.1"/>
</dbReference>
<protein>
    <submittedName>
        <fullName evidence="1">Predicted kinase</fullName>
    </submittedName>
</protein>
<keyword evidence="1" id="KW-0418">Kinase</keyword>
<evidence type="ECO:0000313" key="1">
    <source>
        <dbReference type="EMBL" id="SFL34609.1"/>
    </source>
</evidence>
<dbReference type="STRING" id="1123291.SAMN04490355_100214"/>
<dbReference type="SUPFAM" id="SSF52540">
    <property type="entry name" value="P-loop containing nucleoside triphosphate hydrolases"/>
    <property type="match status" value="1"/>
</dbReference>
<proteinExistence type="predicted"/>
<dbReference type="AlphaFoldDB" id="A0A1I4GXD0"/>
<accession>A0A1I4GXD0</accession>
<dbReference type="InterPro" id="IPR027417">
    <property type="entry name" value="P-loop_NTPase"/>
</dbReference>
<dbReference type="PANTHER" id="PTHR37807">
    <property type="entry name" value="OS07G0160300 PROTEIN"/>
    <property type="match status" value="1"/>
</dbReference>
<reference evidence="2" key="1">
    <citation type="submission" date="2016-10" db="EMBL/GenBank/DDBJ databases">
        <authorList>
            <person name="Varghese N."/>
            <person name="Submissions S."/>
        </authorList>
    </citation>
    <scope>NUCLEOTIDE SEQUENCE [LARGE SCALE GENOMIC DNA]</scope>
    <source>
        <strain evidence="2">DSM 13327</strain>
    </source>
</reference>
<keyword evidence="2" id="KW-1185">Reference proteome</keyword>
<dbReference type="Gene3D" id="3.40.50.300">
    <property type="entry name" value="P-loop containing nucleotide triphosphate hydrolases"/>
    <property type="match status" value="1"/>
</dbReference>
<dbReference type="OrthoDB" id="198115at2"/>
<sequence>MNPTLLFLIGLPASGKSTIGKMIASQFNFCYLDKDVVCNTFTKQLLELKGHSPDDRECAFYSDVIMNMEYKTLLDIADDNIQIGKSVVLDAPFISYFSNVRYIEQLKETYDWKNVKTIVLQVHVDFPILKSRMIERAVDRDQWKLENWDTYIQLVQEKQCLWENIRIVQYCNNSVSINMQDIQSLFISQL</sequence>
<name>A0A1I4GXD0_9FIRM</name>
<evidence type="ECO:0000313" key="2">
    <source>
        <dbReference type="Proteomes" id="UP000199520"/>
    </source>
</evidence>
<dbReference type="EMBL" id="FOTS01000002">
    <property type="protein sequence ID" value="SFL34609.1"/>
    <property type="molecule type" value="Genomic_DNA"/>
</dbReference>
<dbReference type="GO" id="GO:0016301">
    <property type="term" value="F:kinase activity"/>
    <property type="evidence" value="ECO:0007669"/>
    <property type="project" value="UniProtKB-KW"/>
</dbReference>